<feature type="region of interest" description="Disordered" evidence="1">
    <location>
        <begin position="30"/>
        <end position="82"/>
    </location>
</feature>
<name>A0A1H6IEN4_9EURY</name>
<dbReference type="RefSeq" id="WP_092816249.1">
    <property type="nucleotide sequence ID" value="NZ_FNWU01000002.1"/>
</dbReference>
<reference evidence="2 3" key="1">
    <citation type="submission" date="2016-10" db="EMBL/GenBank/DDBJ databases">
        <authorList>
            <person name="de Groot N.N."/>
        </authorList>
    </citation>
    <scope>NUCLEOTIDE SEQUENCE [LARGE SCALE GENOMIC DNA]</scope>
    <source>
        <strain evidence="2 3">IBRC-M10418</strain>
    </source>
</reference>
<organism evidence="2 3">
    <name type="scientific">Halopenitus malekzadehii</name>
    <dbReference type="NCBI Taxonomy" id="1267564"/>
    <lineage>
        <taxon>Archaea</taxon>
        <taxon>Methanobacteriati</taxon>
        <taxon>Methanobacteriota</taxon>
        <taxon>Stenosarchaea group</taxon>
        <taxon>Halobacteria</taxon>
        <taxon>Halobacteriales</taxon>
        <taxon>Haloferacaceae</taxon>
        <taxon>Halopenitus</taxon>
    </lineage>
</organism>
<evidence type="ECO:0000313" key="2">
    <source>
        <dbReference type="EMBL" id="SEH47321.1"/>
    </source>
</evidence>
<dbReference type="Proteomes" id="UP000199215">
    <property type="component" value="Unassembled WGS sequence"/>
</dbReference>
<proteinExistence type="predicted"/>
<feature type="compositionally biased region" description="Polar residues" evidence="1">
    <location>
        <begin position="60"/>
        <end position="70"/>
    </location>
</feature>
<protein>
    <submittedName>
        <fullName evidence="2">Uncharacterized protein</fullName>
    </submittedName>
</protein>
<gene>
    <name evidence="2" type="ORF">SAMN05192561_102267</name>
</gene>
<dbReference type="AlphaFoldDB" id="A0A1H6IEN4"/>
<dbReference type="STRING" id="1267564.SAMN05192561_102267"/>
<feature type="compositionally biased region" description="Low complexity" evidence="1">
    <location>
        <begin position="46"/>
        <end position="58"/>
    </location>
</feature>
<dbReference type="EMBL" id="FNWU01000002">
    <property type="protein sequence ID" value="SEH47321.1"/>
    <property type="molecule type" value="Genomic_DNA"/>
</dbReference>
<keyword evidence="3" id="KW-1185">Reference proteome</keyword>
<sequence>MNRKHGIAVGLVVLALALAVGAMAYTGVGPAPGGDSGESIEEFPTEEPSTAESSAEESGSNDGSTTTSAPDTEPFSFTIDETEECGTTCRDVTATLYNEQDETATGITTYIRIFAGENNTDTDDVVWEGTVDVGTLEAGASHTTTERVELSFQGARKVDRNDGWITIQTTVESDDTTVTFRNSEQVA</sequence>
<evidence type="ECO:0000256" key="1">
    <source>
        <dbReference type="SAM" id="MobiDB-lite"/>
    </source>
</evidence>
<accession>A0A1H6IEN4</accession>
<dbReference type="OrthoDB" id="205469at2157"/>
<evidence type="ECO:0000313" key="3">
    <source>
        <dbReference type="Proteomes" id="UP000199215"/>
    </source>
</evidence>